<protein>
    <submittedName>
        <fullName evidence="1">Uncharacterized protein</fullName>
    </submittedName>
</protein>
<organism evidence="1">
    <name type="scientific">Anguilla anguilla</name>
    <name type="common">European freshwater eel</name>
    <name type="synonym">Muraena anguilla</name>
    <dbReference type="NCBI Taxonomy" id="7936"/>
    <lineage>
        <taxon>Eukaryota</taxon>
        <taxon>Metazoa</taxon>
        <taxon>Chordata</taxon>
        <taxon>Craniata</taxon>
        <taxon>Vertebrata</taxon>
        <taxon>Euteleostomi</taxon>
        <taxon>Actinopterygii</taxon>
        <taxon>Neopterygii</taxon>
        <taxon>Teleostei</taxon>
        <taxon>Anguilliformes</taxon>
        <taxon>Anguillidae</taxon>
        <taxon>Anguilla</taxon>
    </lineage>
</organism>
<accession>A0A0E9TLB8</accession>
<dbReference type="AlphaFoldDB" id="A0A0E9TLB8"/>
<name>A0A0E9TLB8_ANGAN</name>
<dbReference type="EMBL" id="GBXM01054917">
    <property type="protein sequence ID" value="JAH53660.1"/>
    <property type="molecule type" value="Transcribed_RNA"/>
</dbReference>
<sequence length="26" mass="3085">MENLASRWMWHTYKTGSHVLGTVDQH</sequence>
<proteinExistence type="predicted"/>
<reference evidence="1" key="1">
    <citation type="submission" date="2014-11" db="EMBL/GenBank/DDBJ databases">
        <authorList>
            <person name="Amaro Gonzalez C."/>
        </authorList>
    </citation>
    <scope>NUCLEOTIDE SEQUENCE</scope>
</reference>
<reference evidence="1" key="2">
    <citation type="journal article" date="2015" name="Fish Shellfish Immunol.">
        <title>Early steps in the European eel (Anguilla anguilla)-Vibrio vulnificus interaction in the gills: Role of the RtxA13 toxin.</title>
        <authorList>
            <person name="Callol A."/>
            <person name="Pajuelo D."/>
            <person name="Ebbesson L."/>
            <person name="Teles M."/>
            <person name="MacKenzie S."/>
            <person name="Amaro C."/>
        </authorList>
    </citation>
    <scope>NUCLEOTIDE SEQUENCE</scope>
</reference>
<evidence type="ECO:0000313" key="1">
    <source>
        <dbReference type="EMBL" id="JAH53660.1"/>
    </source>
</evidence>